<organism evidence="1 2">
    <name type="scientific">Avibacterium endocarditidis</name>
    <dbReference type="NCBI Taxonomy" id="380674"/>
    <lineage>
        <taxon>Bacteria</taxon>
        <taxon>Pseudomonadati</taxon>
        <taxon>Pseudomonadota</taxon>
        <taxon>Gammaproteobacteria</taxon>
        <taxon>Pasteurellales</taxon>
        <taxon>Pasteurellaceae</taxon>
        <taxon>Avibacterium</taxon>
    </lineage>
</organism>
<gene>
    <name evidence="1" type="ORF">C3Z13_00600</name>
</gene>
<reference evidence="1 2" key="1">
    <citation type="submission" date="2018-02" db="EMBL/GenBank/DDBJ databases">
        <title>Classification genera of Pasteurellaceae by whole genome sequence comparison.</title>
        <authorList>
            <person name="Christensen H."/>
        </authorList>
    </citation>
    <scope>NUCLEOTIDE SEQUENCE [LARGE SCALE GENOMIC DNA]</scope>
    <source>
        <strain evidence="1 2">20186H4H1</strain>
    </source>
</reference>
<comment type="caution">
    <text evidence="1">The sequence shown here is derived from an EMBL/GenBank/DDBJ whole genome shotgun (WGS) entry which is preliminary data.</text>
</comment>
<accession>A0ABX4ZUK0</accession>
<proteinExistence type="predicted"/>
<protein>
    <submittedName>
        <fullName evidence="1">Uncharacterized protein</fullName>
    </submittedName>
</protein>
<keyword evidence="2" id="KW-1185">Reference proteome</keyword>
<evidence type="ECO:0000313" key="2">
    <source>
        <dbReference type="Proteomes" id="UP000237229"/>
    </source>
</evidence>
<evidence type="ECO:0000313" key="1">
    <source>
        <dbReference type="EMBL" id="POY43213.1"/>
    </source>
</evidence>
<dbReference type="Proteomes" id="UP000237229">
    <property type="component" value="Unassembled WGS sequence"/>
</dbReference>
<name>A0ABX4ZUK0_9PAST</name>
<sequence>MNKLDKETAQAILVEAEQRIHRGNIQNPLGYIFGIIRKAQSGEFKPYWQDKQSQQKNQTKPCQTGLVSSRRLLEANTQTNTDMAHTKAVVANLAQQLRANLRG</sequence>
<dbReference type="EMBL" id="PQVI01000003">
    <property type="protein sequence ID" value="POY43213.1"/>
    <property type="molecule type" value="Genomic_DNA"/>
</dbReference>